<dbReference type="SUPFAM" id="SSF50353">
    <property type="entry name" value="Cytokine"/>
    <property type="match status" value="1"/>
</dbReference>
<keyword evidence="3" id="KW-1185">Reference proteome</keyword>
<dbReference type="Proteomes" id="UP000695000">
    <property type="component" value="Unplaced"/>
</dbReference>
<evidence type="ECO:0000313" key="4">
    <source>
        <dbReference type="RefSeq" id="XP_017782427.1"/>
    </source>
</evidence>
<gene>
    <name evidence="4" type="primary">LOC108566855</name>
</gene>
<dbReference type="InterPro" id="IPR056378">
    <property type="entry name" value="Let-756-like_FGF"/>
</dbReference>
<reference evidence="4" key="1">
    <citation type="submission" date="2025-08" db="UniProtKB">
        <authorList>
            <consortium name="RefSeq"/>
        </authorList>
    </citation>
    <scope>IDENTIFICATION</scope>
    <source>
        <tissue evidence="4">Whole Larva</tissue>
    </source>
</reference>
<accession>A0ABM1N6H7</accession>
<dbReference type="SMART" id="SM00442">
    <property type="entry name" value="FGF"/>
    <property type="match status" value="1"/>
</dbReference>
<sequence>MEAFIDTHNEEGSSGSSDSPDYSSSISEDLHGRVIIGPPNPTTNPLYTNNVQLHSETGYYLMIGEDMCQGSEDKEDQYTRIVMEPISGGNLRLRGFSTNLYVAMRDDNGKIYSTADKEDQNTIFYESPAGNYSTFNKIEKPNWFLAINTAGKMKKGRNTTRNKASMFLKRPW</sequence>
<dbReference type="Gene3D" id="2.80.10.50">
    <property type="match status" value="1"/>
</dbReference>
<evidence type="ECO:0000313" key="3">
    <source>
        <dbReference type="Proteomes" id="UP000695000"/>
    </source>
</evidence>
<evidence type="ECO:0000256" key="1">
    <source>
        <dbReference type="ARBA" id="ARBA00007936"/>
    </source>
</evidence>
<evidence type="ECO:0000256" key="2">
    <source>
        <dbReference type="SAM" id="MobiDB-lite"/>
    </source>
</evidence>
<dbReference type="GeneID" id="108566855"/>
<protein>
    <submittedName>
        <fullName evidence="4">Fibroblast growth factor 2-like</fullName>
    </submittedName>
</protein>
<proteinExistence type="inferred from homology"/>
<organism evidence="3 4">
    <name type="scientific">Nicrophorus vespilloides</name>
    <name type="common">Boreal carrion beetle</name>
    <dbReference type="NCBI Taxonomy" id="110193"/>
    <lineage>
        <taxon>Eukaryota</taxon>
        <taxon>Metazoa</taxon>
        <taxon>Ecdysozoa</taxon>
        <taxon>Arthropoda</taxon>
        <taxon>Hexapoda</taxon>
        <taxon>Insecta</taxon>
        <taxon>Pterygota</taxon>
        <taxon>Neoptera</taxon>
        <taxon>Endopterygota</taxon>
        <taxon>Coleoptera</taxon>
        <taxon>Polyphaga</taxon>
        <taxon>Staphyliniformia</taxon>
        <taxon>Silphidae</taxon>
        <taxon>Nicrophorinae</taxon>
        <taxon>Nicrophorus</taxon>
    </lineage>
</organism>
<dbReference type="RefSeq" id="XP_017782427.1">
    <property type="nucleotide sequence ID" value="XM_017926938.1"/>
</dbReference>
<name>A0ABM1N6H7_NICVS</name>
<dbReference type="CDD" id="cd00058">
    <property type="entry name" value="beta-trefoil_FGF"/>
    <property type="match status" value="1"/>
</dbReference>
<dbReference type="InterPro" id="IPR008996">
    <property type="entry name" value="IL1/FGF"/>
</dbReference>
<dbReference type="Pfam" id="PF00167">
    <property type="entry name" value="FGF"/>
    <property type="match status" value="1"/>
</dbReference>
<comment type="similarity">
    <text evidence="1">Belongs to the heparin-binding growth factors family.</text>
</comment>
<feature type="compositionally biased region" description="Low complexity" evidence="2">
    <location>
        <begin position="12"/>
        <end position="27"/>
    </location>
</feature>
<feature type="compositionally biased region" description="Basic and acidic residues" evidence="2">
    <location>
        <begin position="1"/>
        <end position="11"/>
    </location>
</feature>
<dbReference type="InterPro" id="IPR002209">
    <property type="entry name" value="Fibroblast_GF_fam"/>
</dbReference>
<dbReference type="PANTHER" id="PTHR11486">
    <property type="entry name" value="FIBROBLAST GROWTH FACTOR"/>
    <property type="match status" value="1"/>
</dbReference>
<feature type="region of interest" description="Disordered" evidence="2">
    <location>
        <begin position="1"/>
        <end position="27"/>
    </location>
</feature>